<dbReference type="NCBIfam" id="NF041922">
    <property type="entry name" value="DLP_LeoA_gen"/>
    <property type="match status" value="1"/>
</dbReference>
<feature type="domain" description="Dynamin-like helical" evidence="2">
    <location>
        <begin position="215"/>
        <end position="546"/>
    </location>
</feature>
<dbReference type="InterPro" id="IPR006073">
    <property type="entry name" value="GTP-bd"/>
</dbReference>
<dbReference type="RefSeq" id="WP_236309615.1">
    <property type="nucleotide sequence ID" value="NZ_WKED01000041.1"/>
</dbReference>
<dbReference type="Pfam" id="PF18709">
    <property type="entry name" value="DLP_helical"/>
    <property type="match status" value="1"/>
</dbReference>
<proteinExistence type="predicted"/>
<reference evidence="3 4" key="1">
    <citation type="submission" date="2019-11" db="EMBL/GenBank/DDBJ databases">
        <title>Epiphytic Pseudomonas syringae from cherry orchards.</title>
        <authorList>
            <person name="Hulin M.T."/>
        </authorList>
    </citation>
    <scope>NUCLEOTIDE SEQUENCE [LARGE SCALE GENOMIC DNA]</scope>
    <source>
        <strain evidence="3 4">PA-6-5B</strain>
    </source>
</reference>
<dbReference type="Proteomes" id="UP000814003">
    <property type="component" value="Unassembled WGS sequence"/>
</dbReference>
<comment type="caution">
    <text evidence="3">The sequence shown here is derived from an EMBL/GenBank/DDBJ whole genome shotgun (WGS) entry which is preliminary data.</text>
</comment>
<organism evidence="3 4">
    <name type="scientific">Pseudomonas gessardii</name>
    <dbReference type="NCBI Taxonomy" id="78544"/>
    <lineage>
        <taxon>Bacteria</taxon>
        <taxon>Pseudomonadati</taxon>
        <taxon>Pseudomonadota</taxon>
        <taxon>Gammaproteobacteria</taxon>
        <taxon>Pseudomonadales</taxon>
        <taxon>Pseudomonadaceae</taxon>
        <taxon>Pseudomonas</taxon>
    </lineage>
</organism>
<accession>A0ABS9F9R9</accession>
<name>A0ABS9F9R9_9PSED</name>
<dbReference type="InterPro" id="IPR049678">
    <property type="entry name" value="LeoA-like"/>
</dbReference>
<keyword evidence="4" id="KW-1185">Reference proteome</keyword>
<dbReference type="Gene3D" id="3.40.50.300">
    <property type="entry name" value="P-loop containing nucleotide triphosphate hydrolases"/>
    <property type="match status" value="1"/>
</dbReference>
<protein>
    <submittedName>
        <fullName evidence="3">Labile enterotoxin output A</fullName>
    </submittedName>
</protein>
<dbReference type="InterPro" id="IPR027417">
    <property type="entry name" value="P-loop_NTPase"/>
</dbReference>
<evidence type="ECO:0000259" key="1">
    <source>
        <dbReference type="Pfam" id="PF01926"/>
    </source>
</evidence>
<dbReference type="Pfam" id="PF01926">
    <property type="entry name" value="MMR_HSR1"/>
    <property type="match status" value="1"/>
</dbReference>
<gene>
    <name evidence="3" type="ORF">GIW56_19815</name>
</gene>
<evidence type="ECO:0000259" key="2">
    <source>
        <dbReference type="Pfam" id="PF18709"/>
    </source>
</evidence>
<dbReference type="SUPFAM" id="SSF52540">
    <property type="entry name" value="P-loop containing nucleoside triphosphate hydrolases"/>
    <property type="match status" value="1"/>
</dbReference>
<dbReference type="EMBL" id="WKED01000041">
    <property type="protein sequence ID" value="MCF5109086.1"/>
    <property type="molecule type" value="Genomic_DNA"/>
</dbReference>
<evidence type="ECO:0000313" key="3">
    <source>
        <dbReference type="EMBL" id="MCF5109086.1"/>
    </source>
</evidence>
<dbReference type="InterPro" id="IPR040576">
    <property type="entry name" value="DLP_helical"/>
</dbReference>
<feature type="domain" description="G" evidence="1">
    <location>
        <begin position="57"/>
        <end position="159"/>
    </location>
</feature>
<sequence>MNSTLELFLNQNNKALALLDKLRVFLEQGAALGVNIDPTLLSKLEHASQNLANDKLKIALIGGFSEGKTSIAAAWMERLDKSSMNISQQESSNEVKVYEVDDNFVLIDTPGLFGFKEQYNADINAMEKYKDITRKYVSEAHLVLYVMNSTNPIKDSHKDDLNWLFRTLDLLPRTVFVLSRFDEVADVEDEASYAQHLQVKRNNVESRLRESIDASDAEVAALSIVAVAANPFDMGTDYWLERLGQFKTLSHIASLQQATASKIQSSGGPAAIVDQARKSVILDVLHKELPVAVENDQRLGDEVERLSGVSRTLSRQLVGAKSQIGEVRIGLRDFVSRYFSGLIMRTEGLTQETFKEFFEREIGRDGVMVTTRLQNEFDRQLNGVSQELSRMRLSFDSEIDHFNTNVINLGKQGVNYVIKGNLINNGSILAARDGIVNVAKTLGVDLGKALKFKPWGAINLAKNLNGILSVAGLALEAWDSYERKKREDQFRQAIAEMVDNFNNQREELLTMIQDVSFEERFFPDYASLDANAADVQVAIDTQKRLREQFKEWRQSGELIEAEFTRIEG</sequence>
<evidence type="ECO:0000313" key="4">
    <source>
        <dbReference type="Proteomes" id="UP000814003"/>
    </source>
</evidence>